<name>A0A8S9LWM5_BRACR</name>
<accession>A0A8S9LWM5</accession>
<organism evidence="2 3">
    <name type="scientific">Brassica cretica</name>
    <name type="common">Mustard</name>
    <dbReference type="NCBI Taxonomy" id="69181"/>
    <lineage>
        <taxon>Eukaryota</taxon>
        <taxon>Viridiplantae</taxon>
        <taxon>Streptophyta</taxon>
        <taxon>Embryophyta</taxon>
        <taxon>Tracheophyta</taxon>
        <taxon>Spermatophyta</taxon>
        <taxon>Magnoliopsida</taxon>
        <taxon>eudicotyledons</taxon>
        <taxon>Gunneridae</taxon>
        <taxon>Pentapetalae</taxon>
        <taxon>rosids</taxon>
        <taxon>malvids</taxon>
        <taxon>Brassicales</taxon>
        <taxon>Brassicaceae</taxon>
        <taxon>Brassiceae</taxon>
        <taxon>Brassica</taxon>
    </lineage>
</organism>
<dbReference type="EMBL" id="QGKW02000276">
    <property type="protein sequence ID" value="KAF2609503.1"/>
    <property type="molecule type" value="Genomic_DNA"/>
</dbReference>
<dbReference type="AlphaFoldDB" id="A0A8S9LWM5"/>
<sequence length="153" mass="16308">MNEAGDNTALVFGEKDESDDDEVGCPGELHDRLGPLNNINIEEGSPRRTSNSGDQGVRGDLNSRLGPVANLDGPQENAPDRALTVKQKRKPGRPPGRRTVASSPAHIQGASSRKRKAQQTKPPLSRKKATTEGRRVSKPAKVRSSRGEPSGAA</sequence>
<reference evidence="2" key="1">
    <citation type="submission" date="2019-12" db="EMBL/GenBank/DDBJ databases">
        <title>Genome sequencing and annotation of Brassica cretica.</title>
        <authorList>
            <person name="Studholme D.J."/>
            <person name="Sarris P.F."/>
        </authorList>
    </citation>
    <scope>NUCLEOTIDE SEQUENCE</scope>
    <source>
        <strain evidence="2">PFS-001/15</strain>
        <tissue evidence="2">Leaf</tissue>
    </source>
</reference>
<evidence type="ECO:0000256" key="1">
    <source>
        <dbReference type="SAM" id="MobiDB-lite"/>
    </source>
</evidence>
<feature type="compositionally biased region" description="Basic residues" evidence="1">
    <location>
        <begin position="112"/>
        <end position="128"/>
    </location>
</feature>
<proteinExistence type="predicted"/>
<feature type="compositionally biased region" description="Basic residues" evidence="1">
    <location>
        <begin position="86"/>
        <end position="96"/>
    </location>
</feature>
<protein>
    <submittedName>
        <fullName evidence="2">Uncharacterized protein</fullName>
    </submittedName>
</protein>
<comment type="caution">
    <text evidence="2">The sequence shown here is derived from an EMBL/GenBank/DDBJ whole genome shotgun (WGS) entry which is preliminary data.</text>
</comment>
<gene>
    <name evidence="2" type="ORF">F2Q68_00043657</name>
</gene>
<dbReference type="Proteomes" id="UP000712281">
    <property type="component" value="Unassembled WGS sequence"/>
</dbReference>
<feature type="region of interest" description="Disordered" evidence="1">
    <location>
        <begin position="1"/>
        <end position="153"/>
    </location>
</feature>
<evidence type="ECO:0000313" key="3">
    <source>
        <dbReference type="Proteomes" id="UP000712281"/>
    </source>
</evidence>
<evidence type="ECO:0000313" key="2">
    <source>
        <dbReference type="EMBL" id="KAF2609503.1"/>
    </source>
</evidence>